<name>A0A6J7XH15_9CAUD</name>
<accession>A0A6J7XH15</accession>
<dbReference type="Pfam" id="PF05135">
    <property type="entry name" value="Phage_connect_1"/>
    <property type="match status" value="1"/>
</dbReference>
<dbReference type="InterPro" id="IPR021146">
    <property type="entry name" value="Phage_gp6-like_head-tail"/>
</dbReference>
<evidence type="ECO:0000313" key="3">
    <source>
        <dbReference type="EMBL" id="CAB4189377.1"/>
    </source>
</evidence>
<sequence length="198" mass="21487">MAYITVAQFKTFLGITDASDDGIIQICINSAQQTIDTFTARTFEAAADTTRTFTPLLEDWGGSLWYDGVTLGLDADLCQLTTITNGDGNQIPGNSVVLLPMNFSAKSAIRIKSNTQYVWTYTGSPDGSVSIVGRWAWSVTAPADIVGAAYELTKYFYQNRESNPTSAQQIISADGVVIAPDAIPKIIVSLLKPYKRRS</sequence>
<dbReference type="EMBL" id="LR797136">
    <property type="protein sequence ID" value="CAB4189377.1"/>
    <property type="molecule type" value="Genomic_DNA"/>
</dbReference>
<reference evidence="6" key="1">
    <citation type="submission" date="2020-05" db="EMBL/GenBank/DDBJ databases">
        <authorList>
            <person name="Chiriac C."/>
            <person name="Salcher M."/>
            <person name="Ghai R."/>
            <person name="Kavagutti S V."/>
        </authorList>
    </citation>
    <scope>NUCLEOTIDE SEQUENCE</scope>
</reference>
<dbReference type="CDD" id="cd08054">
    <property type="entry name" value="gp6"/>
    <property type="match status" value="1"/>
</dbReference>
<dbReference type="EMBL" id="LR796972">
    <property type="protein sequence ID" value="CAB4179020.1"/>
    <property type="molecule type" value="Genomic_DNA"/>
</dbReference>
<proteinExistence type="predicted"/>
<evidence type="ECO:0000313" key="6">
    <source>
        <dbReference type="EMBL" id="CAB5230489.1"/>
    </source>
</evidence>
<dbReference type="EMBL" id="LR798420">
    <property type="protein sequence ID" value="CAB5230489.1"/>
    <property type="molecule type" value="Genomic_DNA"/>
</dbReference>
<evidence type="ECO:0000313" key="5">
    <source>
        <dbReference type="EMBL" id="CAB4220444.1"/>
    </source>
</evidence>
<protein>
    <submittedName>
        <fullName evidence="6">Gp6 domain containing protein</fullName>
    </submittedName>
</protein>
<evidence type="ECO:0000313" key="2">
    <source>
        <dbReference type="EMBL" id="CAB4185126.1"/>
    </source>
</evidence>
<evidence type="ECO:0000313" key="4">
    <source>
        <dbReference type="EMBL" id="CAB4217371.1"/>
    </source>
</evidence>
<dbReference type="EMBL" id="LR797495">
    <property type="protein sequence ID" value="CAB4220444.1"/>
    <property type="molecule type" value="Genomic_DNA"/>
</dbReference>
<gene>
    <name evidence="1" type="ORF">UFOVP1029_24</name>
    <name evidence="2" type="ORF">UFOVP1129_24</name>
    <name evidence="3" type="ORF">UFOVP1188_24</name>
    <name evidence="4" type="ORF">UFOVP1490_23</name>
    <name evidence="6" type="ORF">UFOVP1576_24</name>
    <name evidence="5" type="ORF">UFOVP1633_24</name>
</gene>
<dbReference type="Gene3D" id="1.10.3230.30">
    <property type="entry name" value="Phage gp6-like head-tail connector protein"/>
    <property type="match status" value="1"/>
</dbReference>
<organism evidence="6">
    <name type="scientific">uncultured Caudovirales phage</name>
    <dbReference type="NCBI Taxonomy" id="2100421"/>
    <lineage>
        <taxon>Viruses</taxon>
        <taxon>Duplodnaviria</taxon>
        <taxon>Heunggongvirae</taxon>
        <taxon>Uroviricota</taxon>
        <taxon>Caudoviricetes</taxon>
        <taxon>Peduoviridae</taxon>
        <taxon>Maltschvirus</taxon>
        <taxon>Maltschvirus maltsch</taxon>
    </lineage>
</organism>
<dbReference type="EMBL" id="LR797444">
    <property type="protein sequence ID" value="CAB4217371.1"/>
    <property type="molecule type" value="Genomic_DNA"/>
</dbReference>
<evidence type="ECO:0000313" key="1">
    <source>
        <dbReference type="EMBL" id="CAB4179020.1"/>
    </source>
</evidence>
<dbReference type="EMBL" id="LR797077">
    <property type="protein sequence ID" value="CAB4185126.1"/>
    <property type="molecule type" value="Genomic_DNA"/>
</dbReference>